<dbReference type="Pfam" id="PF00153">
    <property type="entry name" value="Mito_carr"/>
    <property type="match status" value="1"/>
</dbReference>
<dbReference type="InterPro" id="IPR018108">
    <property type="entry name" value="MCP_transmembrane"/>
</dbReference>
<reference evidence="5" key="1">
    <citation type="submission" date="2020-11" db="EMBL/GenBank/DDBJ databases">
        <authorList>
            <person name="Tran Van P."/>
        </authorList>
    </citation>
    <scope>NUCLEOTIDE SEQUENCE</scope>
</reference>
<dbReference type="GO" id="GO:0016020">
    <property type="term" value="C:membrane"/>
    <property type="evidence" value="ECO:0007669"/>
    <property type="project" value="UniProtKB-SubCell"/>
</dbReference>
<keyword evidence="3" id="KW-0812">Transmembrane</keyword>
<dbReference type="InterPro" id="IPR023395">
    <property type="entry name" value="MCP_dom_sf"/>
</dbReference>
<evidence type="ECO:0000313" key="5">
    <source>
        <dbReference type="EMBL" id="CAD7408942.1"/>
    </source>
</evidence>
<comment type="subcellular location">
    <subcellularLocation>
        <location evidence="1">Membrane</location>
        <topology evidence="1">Multi-pass membrane protein</topology>
    </subcellularLocation>
</comment>
<protein>
    <submittedName>
        <fullName evidence="5">Uncharacterized protein</fullName>
    </submittedName>
</protein>
<proteinExistence type="inferred from homology"/>
<keyword evidence="4" id="KW-0472">Membrane</keyword>
<accession>A0A7R9H7H5</accession>
<gene>
    <name evidence="5" type="ORF">TCEB3V08_LOCUS9771</name>
</gene>
<comment type="similarity">
    <text evidence="2">Belongs to the mitochondrial carrier (TC 2.A.29) family.</text>
</comment>
<dbReference type="EMBL" id="OC320840">
    <property type="protein sequence ID" value="CAD7408942.1"/>
    <property type="molecule type" value="Genomic_DNA"/>
</dbReference>
<dbReference type="SUPFAM" id="SSF103506">
    <property type="entry name" value="Mitochondrial carrier"/>
    <property type="match status" value="1"/>
</dbReference>
<dbReference type="AlphaFoldDB" id="A0A7R9H7H5"/>
<evidence type="ECO:0000256" key="1">
    <source>
        <dbReference type="ARBA" id="ARBA00004141"/>
    </source>
</evidence>
<sequence length="170" mass="18127">MTVGNMVPDHLQNRVPVKEAKLKDVDKLLSKHFGEGWKDMTNLNYFKIVIDSQSEDTFNFPALNMKLADNELPLGYKLLTAGVSACIADLTTFPLDTAKVRLQHQQYQLLGGGGGGQGVTLITSPNQASISSSATRKASGTAGSCTDGGVIHGVNPCSQVPDYCSPENNS</sequence>
<name>A0A7R9H7H5_TIMCR</name>
<organism evidence="5">
    <name type="scientific">Timema cristinae</name>
    <name type="common">Walking stick</name>
    <dbReference type="NCBI Taxonomy" id="61476"/>
    <lineage>
        <taxon>Eukaryota</taxon>
        <taxon>Metazoa</taxon>
        <taxon>Ecdysozoa</taxon>
        <taxon>Arthropoda</taxon>
        <taxon>Hexapoda</taxon>
        <taxon>Insecta</taxon>
        <taxon>Pterygota</taxon>
        <taxon>Neoptera</taxon>
        <taxon>Polyneoptera</taxon>
        <taxon>Phasmatodea</taxon>
        <taxon>Timematodea</taxon>
        <taxon>Timematoidea</taxon>
        <taxon>Timematidae</taxon>
        <taxon>Timema</taxon>
    </lineage>
</organism>
<dbReference type="Gene3D" id="1.50.40.10">
    <property type="entry name" value="Mitochondrial carrier domain"/>
    <property type="match status" value="1"/>
</dbReference>
<evidence type="ECO:0000256" key="3">
    <source>
        <dbReference type="ARBA" id="ARBA00022692"/>
    </source>
</evidence>
<evidence type="ECO:0000256" key="2">
    <source>
        <dbReference type="ARBA" id="ARBA00006375"/>
    </source>
</evidence>
<evidence type="ECO:0000256" key="4">
    <source>
        <dbReference type="ARBA" id="ARBA00023136"/>
    </source>
</evidence>